<accession>F8LCH1</accession>
<organism evidence="2">
    <name type="scientific">Waddlia chondrophila 2032/99</name>
    <dbReference type="NCBI Taxonomy" id="765953"/>
    <lineage>
        <taxon>Bacteria</taxon>
        <taxon>Pseudomonadati</taxon>
        <taxon>Chlamydiota</taxon>
        <taxon>Chlamydiia</taxon>
        <taxon>Parachlamydiales</taxon>
        <taxon>Waddliaceae</taxon>
        <taxon>Waddlia</taxon>
    </lineage>
</organism>
<feature type="transmembrane region" description="Helical" evidence="1">
    <location>
        <begin position="132"/>
        <end position="149"/>
    </location>
</feature>
<dbReference type="InterPro" id="IPR007163">
    <property type="entry name" value="VCA0040-like"/>
</dbReference>
<evidence type="ECO:0000256" key="1">
    <source>
        <dbReference type="SAM" id="Phobius"/>
    </source>
</evidence>
<feature type="transmembrane region" description="Helical" evidence="1">
    <location>
        <begin position="74"/>
        <end position="93"/>
    </location>
</feature>
<feature type="transmembrane region" description="Helical" evidence="1">
    <location>
        <begin position="231"/>
        <end position="249"/>
    </location>
</feature>
<feature type="transmembrane region" description="Helical" evidence="1">
    <location>
        <begin position="43"/>
        <end position="62"/>
    </location>
</feature>
<dbReference type="AlphaFoldDB" id="F8LCH1"/>
<feature type="transmembrane region" description="Helical" evidence="1">
    <location>
        <begin position="318"/>
        <end position="336"/>
    </location>
</feature>
<keyword evidence="1" id="KW-1133">Transmembrane helix</keyword>
<keyword evidence="1" id="KW-0812">Transmembrane</keyword>
<feature type="transmembrane region" description="Helical" evidence="1">
    <location>
        <begin position="256"/>
        <end position="275"/>
    </location>
</feature>
<proteinExistence type="predicted"/>
<name>F8LCH1_9BACT</name>
<dbReference type="PANTHER" id="PTHR37308">
    <property type="entry name" value="INTEGRAL MEMBRANE PROTEIN"/>
    <property type="match status" value="1"/>
</dbReference>
<dbReference type="Pfam" id="PF04018">
    <property type="entry name" value="VCA0040-like"/>
    <property type="match status" value="2"/>
</dbReference>
<feature type="transmembrane region" description="Helical" evidence="1">
    <location>
        <begin position="370"/>
        <end position="389"/>
    </location>
</feature>
<gene>
    <name evidence="2" type="ORF">WCH_BT11080</name>
</gene>
<protein>
    <submittedName>
        <fullName evidence="2">Conserved putative membrane protein</fullName>
    </submittedName>
</protein>
<feature type="transmembrane region" description="Helical" evidence="1">
    <location>
        <begin position="105"/>
        <end position="125"/>
    </location>
</feature>
<sequence>MTVKSGKDWYRLFFYGACMGAADLVPGVSGGTMALICGIYEELIVSIKSFGTVDALSLFWLDFKRFNQKVGWKFLLTVLLGILFSLVIFSRAIHFMLGDPVWRTYLYALFLGMILSSIVICIWRVPGWSKRLWWGLAAGAASTLFFTGFRSEPLLDQQTYQVKLPFKLRYQGDKQLVNYDKETGLLKGLDAQILEAMWAKGYLNSDSMVAEQSSQRLLRLGDLMQKGEESWFDPWLFFCGAIAVSAMLLPGISGSFLLMILGAYPVVIAALAELVKGWTAFTWDGEAFTVLINLSLGIGAGAVIFSRAIDWFLKKDHDLTIAVLIGFMVGSLRVVWPYRTYAWGLDPLKLKNGPQLIPEGFYQPSIWDAMYWKSAIFMVAGLGIVFLIYTMSENVKKR</sequence>
<evidence type="ECO:0000313" key="2">
    <source>
        <dbReference type="EMBL" id="CCB91185.1"/>
    </source>
</evidence>
<dbReference type="PANTHER" id="PTHR37308:SF1">
    <property type="entry name" value="POLYPRENYL-PHOSPHATE TRANSPORTER"/>
    <property type="match status" value="1"/>
</dbReference>
<feature type="transmembrane region" description="Helical" evidence="1">
    <location>
        <begin position="12"/>
        <end position="37"/>
    </location>
</feature>
<feature type="transmembrane region" description="Helical" evidence="1">
    <location>
        <begin position="287"/>
        <end position="306"/>
    </location>
</feature>
<reference evidence="2" key="1">
    <citation type="submission" date="2011-05" db="EMBL/GenBank/DDBJ databases">
        <title>Unity in variety -- the pan-genome of the Chlamydiae.</title>
        <authorList>
            <person name="Collingro A."/>
            <person name="Tischler P."/>
            <person name="Weinmaier T."/>
            <person name="Penz T."/>
            <person name="Heinz E."/>
            <person name="Brunham R.C."/>
            <person name="Read T.D."/>
            <person name="Bavoil P.M."/>
            <person name="Sachse K."/>
            <person name="Kahane S."/>
            <person name="Friedman M.G."/>
            <person name="Rattei T."/>
            <person name="Myers G.S.A."/>
            <person name="Horn M."/>
        </authorList>
    </citation>
    <scope>NUCLEOTIDE SEQUENCE</scope>
    <source>
        <strain evidence="2">2032/99</strain>
    </source>
</reference>
<dbReference type="EMBL" id="FR872651">
    <property type="protein sequence ID" value="CCB91185.1"/>
    <property type="molecule type" value="Genomic_DNA"/>
</dbReference>
<keyword evidence="1" id="KW-0472">Membrane</keyword>